<evidence type="ECO:0000256" key="1">
    <source>
        <dbReference type="SAM" id="Phobius"/>
    </source>
</evidence>
<keyword evidence="1" id="KW-1133">Transmembrane helix</keyword>
<sequence>MNVSRAFQLLALVILCDAVVALSVWMKSWDMITKVIPAIFLFFIFLTLPALLKPLKNSSSSLVRTLRHLILPVWAAAILVFVLSFAERLVWVNAQSYPAWLAKVVYTDQSLDNPEVLMNIQDEQCSGIKGFRAIEMKNNGLFMRCDESLLPGSWWKGVYLLKHRPAHNPA</sequence>
<evidence type="ECO:0000313" key="2">
    <source>
        <dbReference type="EMBL" id="RPD91705.1"/>
    </source>
</evidence>
<dbReference type="RefSeq" id="WP_123803234.1">
    <property type="nucleotide sequence ID" value="NZ_RMVG01000042.1"/>
</dbReference>
<reference evidence="2 3" key="1">
    <citation type="submission" date="2018-11" db="EMBL/GenBank/DDBJ databases">
        <title>Whole genome sequencing of Pantoea sp. RIT388.</title>
        <authorList>
            <person name="Gan H.M."/>
            <person name="Hudson A.O."/>
        </authorList>
    </citation>
    <scope>NUCLEOTIDE SEQUENCE [LARGE SCALE GENOMIC DNA]</scope>
    <source>
        <strain evidence="2 3">RIT388</strain>
    </source>
</reference>
<organism evidence="2 3">
    <name type="scientific">Candidatus Pantoea deserta</name>
    <dbReference type="NCBI Taxonomy" id="1869313"/>
    <lineage>
        <taxon>Bacteria</taxon>
        <taxon>Pseudomonadati</taxon>
        <taxon>Pseudomonadota</taxon>
        <taxon>Gammaproteobacteria</taxon>
        <taxon>Enterobacterales</taxon>
        <taxon>Erwiniaceae</taxon>
        <taxon>Pantoea</taxon>
    </lineage>
</organism>
<feature type="transmembrane region" description="Helical" evidence="1">
    <location>
        <begin position="73"/>
        <end position="91"/>
    </location>
</feature>
<keyword evidence="1" id="KW-0812">Transmembrane</keyword>
<comment type="caution">
    <text evidence="2">The sequence shown here is derived from an EMBL/GenBank/DDBJ whole genome shotgun (WGS) entry which is preliminary data.</text>
</comment>
<feature type="transmembrane region" description="Helical" evidence="1">
    <location>
        <begin position="31"/>
        <end position="52"/>
    </location>
</feature>
<keyword evidence="3" id="KW-1185">Reference proteome</keyword>
<proteinExistence type="predicted"/>
<dbReference type="EMBL" id="RMVG01000042">
    <property type="protein sequence ID" value="RPD91705.1"/>
    <property type="molecule type" value="Genomic_DNA"/>
</dbReference>
<accession>A0A3N4N8M3</accession>
<dbReference type="OrthoDB" id="6604476at2"/>
<gene>
    <name evidence="2" type="ORF">BBB56_23205</name>
</gene>
<dbReference type="Proteomes" id="UP000281332">
    <property type="component" value="Unassembled WGS sequence"/>
</dbReference>
<protein>
    <submittedName>
        <fullName evidence="2">Uncharacterized protein</fullName>
    </submittedName>
</protein>
<keyword evidence="1" id="KW-0472">Membrane</keyword>
<dbReference type="AlphaFoldDB" id="A0A3N4N8M3"/>
<name>A0A3N4N8M3_9GAMM</name>
<evidence type="ECO:0000313" key="3">
    <source>
        <dbReference type="Proteomes" id="UP000281332"/>
    </source>
</evidence>